<feature type="transmembrane region" description="Helical" evidence="6">
    <location>
        <begin position="269"/>
        <end position="288"/>
    </location>
</feature>
<dbReference type="KEGG" id="tbi:Tbis_0905"/>
<proteinExistence type="predicted"/>
<dbReference type="RefSeq" id="WP_013131162.1">
    <property type="nucleotide sequence ID" value="NC_014165.1"/>
</dbReference>
<evidence type="ECO:0000256" key="4">
    <source>
        <dbReference type="ARBA" id="ARBA00022989"/>
    </source>
</evidence>
<dbReference type="EMBL" id="CP001874">
    <property type="protein sequence ID" value="ADG87629.1"/>
    <property type="molecule type" value="Genomic_DNA"/>
</dbReference>
<reference evidence="8 9" key="1">
    <citation type="submission" date="2010-01" db="EMBL/GenBank/DDBJ databases">
        <title>The complete genome of Thermobispora bispora DSM 43833.</title>
        <authorList>
            <consortium name="US DOE Joint Genome Institute (JGI-PGF)"/>
            <person name="Lucas S."/>
            <person name="Copeland A."/>
            <person name="Lapidus A."/>
            <person name="Glavina del Rio T."/>
            <person name="Dalin E."/>
            <person name="Tice H."/>
            <person name="Bruce D."/>
            <person name="Goodwin L."/>
            <person name="Pitluck S."/>
            <person name="Kyrpides N."/>
            <person name="Mavromatis K."/>
            <person name="Ivanova N."/>
            <person name="Mikhailova N."/>
            <person name="Chertkov O."/>
            <person name="Brettin T."/>
            <person name="Detter J.C."/>
            <person name="Han C."/>
            <person name="Larimer F."/>
            <person name="Land M."/>
            <person name="Hauser L."/>
            <person name="Markowitz V."/>
            <person name="Cheng J.-F."/>
            <person name="Hugenholtz P."/>
            <person name="Woyke T."/>
            <person name="Wu D."/>
            <person name="Jando M."/>
            <person name="Schneider S."/>
            <person name="Klenk H.-P."/>
            <person name="Eisen J.A."/>
        </authorList>
    </citation>
    <scope>NUCLEOTIDE SEQUENCE [LARGE SCALE GENOMIC DNA]</scope>
    <source>
        <strain evidence="9">ATCC 19993 / DSM 43833 / CBS 139.67 / JCM 10125 / KCTC 9307 / NBRC 14880 / R51</strain>
    </source>
</reference>
<feature type="transmembrane region" description="Helical" evidence="6">
    <location>
        <begin position="20"/>
        <end position="38"/>
    </location>
</feature>
<evidence type="ECO:0000313" key="9">
    <source>
        <dbReference type="Proteomes" id="UP000006640"/>
    </source>
</evidence>
<dbReference type="OrthoDB" id="3268959at2"/>
<evidence type="ECO:0000313" key="8">
    <source>
        <dbReference type="EMBL" id="ADG87629.1"/>
    </source>
</evidence>
<gene>
    <name evidence="8" type="ordered locus">Tbis_0905</name>
</gene>
<protein>
    <submittedName>
        <fullName evidence="8">ABC-type Na+ efflux pump permease component-like protein</fullName>
    </submittedName>
</protein>
<dbReference type="eggNOG" id="COG1668">
    <property type="taxonomic scope" value="Bacteria"/>
</dbReference>
<dbReference type="Proteomes" id="UP000006640">
    <property type="component" value="Chromosome"/>
</dbReference>
<dbReference type="PANTHER" id="PTHR30294:SF29">
    <property type="entry name" value="MULTIDRUG ABC TRANSPORTER PERMEASE YBHS-RELATED"/>
    <property type="match status" value="1"/>
</dbReference>
<evidence type="ECO:0000256" key="2">
    <source>
        <dbReference type="ARBA" id="ARBA00022475"/>
    </source>
</evidence>
<name>D6Y734_THEBD</name>
<evidence type="ECO:0000256" key="3">
    <source>
        <dbReference type="ARBA" id="ARBA00022692"/>
    </source>
</evidence>
<keyword evidence="5 6" id="KW-0472">Membrane</keyword>
<dbReference type="GO" id="GO:0005886">
    <property type="term" value="C:plasma membrane"/>
    <property type="evidence" value="ECO:0007669"/>
    <property type="project" value="UniProtKB-SubCell"/>
</dbReference>
<keyword evidence="4 6" id="KW-1133">Transmembrane helix</keyword>
<evidence type="ECO:0000256" key="6">
    <source>
        <dbReference type="SAM" id="Phobius"/>
    </source>
</evidence>
<evidence type="ECO:0000256" key="5">
    <source>
        <dbReference type="ARBA" id="ARBA00023136"/>
    </source>
</evidence>
<evidence type="ECO:0000256" key="1">
    <source>
        <dbReference type="ARBA" id="ARBA00004651"/>
    </source>
</evidence>
<feature type="domain" description="ABC-2 type transporter transmembrane" evidence="7">
    <location>
        <begin position="19"/>
        <end position="342"/>
    </location>
</feature>
<feature type="transmembrane region" description="Helical" evidence="6">
    <location>
        <begin position="147"/>
        <end position="171"/>
    </location>
</feature>
<keyword evidence="3 6" id="KW-0812">Transmembrane</keyword>
<dbReference type="InterPro" id="IPR013525">
    <property type="entry name" value="ABC2_TM"/>
</dbReference>
<sequence length="366" mass="38531">MNAVMLVAGREIRSQVRSKGFVIGLLVTVLVMVGLTYAPKVFGGPDSYKIGLVASERLQLPGDVEVEWVEYPAEEPARRAVLAGEVDAVLVDGARVLTENQIDDRLALMLQTAHREAQIAAAGVRITPLVMEALSPDARYADTRGDIAFVLVLVLFMLIFGTPMMVAMGVVEEKSSRIVEILFAAVRPWQLLGGKVVGLGVIGLINLVVIVGAGLAGATASGLAVDFPPGMAGIVAGVVGWFVLGYLFFALCAAALGALVSRQEEVGSVMTPLTTVVFAAYAVAFYAISEPTGTVARVVSFIPPFSAMVMPVRTAAAPTPLWEVLVAAALMVAALVAMVVLGGKVYERAVLRTGARVRLREVLGSR</sequence>
<dbReference type="AlphaFoldDB" id="D6Y734"/>
<dbReference type="PANTHER" id="PTHR30294">
    <property type="entry name" value="MEMBRANE COMPONENT OF ABC TRANSPORTER YHHJ-RELATED"/>
    <property type="match status" value="1"/>
</dbReference>
<comment type="subcellular location">
    <subcellularLocation>
        <location evidence="1">Cell membrane</location>
        <topology evidence="1">Multi-pass membrane protein</topology>
    </subcellularLocation>
</comment>
<dbReference type="GO" id="GO:0140359">
    <property type="term" value="F:ABC-type transporter activity"/>
    <property type="evidence" value="ECO:0007669"/>
    <property type="project" value="InterPro"/>
</dbReference>
<dbReference type="HOGENOM" id="CLU_046841_3_1_11"/>
<dbReference type="STRING" id="469371.Tbis_0905"/>
<dbReference type="InterPro" id="IPR051449">
    <property type="entry name" value="ABC-2_transporter_component"/>
</dbReference>
<dbReference type="Pfam" id="PF12698">
    <property type="entry name" value="ABC2_membrane_3"/>
    <property type="match status" value="1"/>
</dbReference>
<feature type="transmembrane region" description="Helical" evidence="6">
    <location>
        <begin position="192"/>
        <end position="218"/>
    </location>
</feature>
<keyword evidence="9" id="KW-1185">Reference proteome</keyword>
<organism evidence="8 9">
    <name type="scientific">Thermobispora bispora (strain ATCC 19993 / DSM 43833 / CBS 139.67 / JCM 10125 / KCTC 9307 / NBRC 14880 / R51)</name>
    <dbReference type="NCBI Taxonomy" id="469371"/>
    <lineage>
        <taxon>Bacteria</taxon>
        <taxon>Bacillati</taxon>
        <taxon>Actinomycetota</taxon>
        <taxon>Actinomycetes</taxon>
        <taxon>Streptosporangiales</taxon>
        <taxon>Streptosporangiaceae</taxon>
        <taxon>Thermobispora</taxon>
    </lineage>
</organism>
<feature type="transmembrane region" description="Helical" evidence="6">
    <location>
        <begin position="230"/>
        <end position="257"/>
    </location>
</feature>
<keyword evidence="2" id="KW-1003">Cell membrane</keyword>
<feature type="transmembrane region" description="Helical" evidence="6">
    <location>
        <begin position="324"/>
        <end position="343"/>
    </location>
</feature>
<evidence type="ECO:0000259" key="7">
    <source>
        <dbReference type="Pfam" id="PF12698"/>
    </source>
</evidence>
<accession>D6Y734</accession>